<dbReference type="EMBL" id="AGNL01029617">
    <property type="protein sequence ID" value="EJK57066.1"/>
    <property type="molecule type" value="Genomic_DNA"/>
</dbReference>
<proteinExistence type="predicted"/>
<name>K0S851_THAOC</name>
<dbReference type="AlphaFoldDB" id="K0S851"/>
<evidence type="ECO:0000313" key="2">
    <source>
        <dbReference type="EMBL" id="EJK57066.1"/>
    </source>
</evidence>
<evidence type="ECO:0000256" key="1">
    <source>
        <dbReference type="SAM" id="SignalP"/>
    </source>
</evidence>
<feature type="signal peptide" evidence="1">
    <location>
        <begin position="1"/>
        <end position="23"/>
    </location>
</feature>
<comment type="caution">
    <text evidence="2">The sequence shown here is derived from an EMBL/GenBank/DDBJ whole genome shotgun (WGS) entry which is preliminary data.</text>
</comment>
<protein>
    <submittedName>
        <fullName evidence="2">Uncharacterized protein</fullName>
    </submittedName>
</protein>
<keyword evidence="3" id="KW-1185">Reference proteome</keyword>
<feature type="chain" id="PRO_5003836891" evidence="1">
    <location>
        <begin position="24"/>
        <end position="87"/>
    </location>
</feature>
<accession>K0S851</accession>
<feature type="non-terminal residue" evidence="2">
    <location>
        <position position="87"/>
    </location>
</feature>
<gene>
    <name evidence="2" type="ORF">THAOC_22931</name>
</gene>
<reference evidence="2 3" key="1">
    <citation type="journal article" date="2012" name="Genome Biol.">
        <title>Genome and low-iron response of an oceanic diatom adapted to chronic iron limitation.</title>
        <authorList>
            <person name="Lommer M."/>
            <person name="Specht M."/>
            <person name="Roy A.S."/>
            <person name="Kraemer L."/>
            <person name="Andreson R."/>
            <person name="Gutowska M.A."/>
            <person name="Wolf J."/>
            <person name="Bergner S.V."/>
            <person name="Schilhabel M.B."/>
            <person name="Klostermeier U.C."/>
            <person name="Beiko R.G."/>
            <person name="Rosenstiel P."/>
            <person name="Hippler M."/>
            <person name="Laroche J."/>
        </authorList>
    </citation>
    <scope>NUCLEOTIDE SEQUENCE [LARGE SCALE GENOMIC DNA]</scope>
    <source>
        <strain evidence="2 3">CCMP1005</strain>
    </source>
</reference>
<sequence>MYLRFRRLLVCLSAASLERAVDAVNVFNWTPSVSLTASFDVAEGLCPDIAGFRASLNCQAPLQLHTCKAQGADTQFVMDFGAGEIRT</sequence>
<dbReference type="Proteomes" id="UP000266841">
    <property type="component" value="Unassembled WGS sequence"/>
</dbReference>
<evidence type="ECO:0000313" key="3">
    <source>
        <dbReference type="Proteomes" id="UP000266841"/>
    </source>
</evidence>
<organism evidence="2 3">
    <name type="scientific">Thalassiosira oceanica</name>
    <name type="common">Marine diatom</name>
    <dbReference type="NCBI Taxonomy" id="159749"/>
    <lineage>
        <taxon>Eukaryota</taxon>
        <taxon>Sar</taxon>
        <taxon>Stramenopiles</taxon>
        <taxon>Ochrophyta</taxon>
        <taxon>Bacillariophyta</taxon>
        <taxon>Coscinodiscophyceae</taxon>
        <taxon>Thalassiosirophycidae</taxon>
        <taxon>Thalassiosirales</taxon>
        <taxon>Thalassiosiraceae</taxon>
        <taxon>Thalassiosira</taxon>
    </lineage>
</organism>
<keyword evidence="1" id="KW-0732">Signal</keyword>